<dbReference type="PANTHER" id="PTHR45913:SF19">
    <property type="entry name" value="LOW QUALITY PROTEIN: ZINC FINGER BED DOMAIN-CONTAINING PROTEIN 5-LIKE"/>
    <property type="match status" value="1"/>
</dbReference>
<keyword evidence="2" id="KW-1185">Reference proteome</keyword>
<dbReference type="Proteomes" id="UP000007267">
    <property type="component" value="Unassembled WGS sequence"/>
</dbReference>
<accession>K7G2A6</accession>
<dbReference type="InterPro" id="IPR012337">
    <property type="entry name" value="RNaseH-like_sf"/>
</dbReference>
<proteinExistence type="predicted"/>
<protein>
    <recommendedName>
        <fullName evidence="3">DUF4371 domain-containing protein</fullName>
    </recommendedName>
</protein>
<dbReference type="PANTHER" id="PTHR45913">
    <property type="entry name" value="EPM2A-INTERACTING PROTEIN 1"/>
    <property type="match status" value="1"/>
</dbReference>
<dbReference type="eggNOG" id="ENOG502QT83">
    <property type="taxonomic scope" value="Eukaryota"/>
</dbReference>
<reference evidence="2" key="1">
    <citation type="submission" date="2011-10" db="EMBL/GenBank/DDBJ databases">
        <authorList>
            <consortium name="Soft-shell Turtle Genome Consortium"/>
        </authorList>
    </citation>
    <scope>NUCLEOTIDE SEQUENCE [LARGE SCALE GENOMIC DNA]</scope>
    <source>
        <strain evidence="2">Daiwa-1</strain>
    </source>
</reference>
<evidence type="ECO:0008006" key="3">
    <source>
        <dbReference type="Google" id="ProtNLM"/>
    </source>
</evidence>
<evidence type="ECO:0000313" key="2">
    <source>
        <dbReference type="Proteomes" id="UP000007267"/>
    </source>
</evidence>
<dbReference type="OMA" id="WVTSEYL"/>
<name>K7G2A6_PELSI</name>
<dbReference type="HOGENOM" id="CLU_021316_5_0_1"/>
<sequence>TISEKAQEASYLVAELVAQKMKSHTIAESLIIPSCKIIVSTVIGKEAESEIDKVPVSNNTISRRVDNMSQHEDVLSEILKNTNFALQADESIDIISKAQLLAFIQFEKMENYCCCKELPETTEGQDIFNILSSYLEPYGLSWSQCIGICTDGAPSMIGSIKGFVTLVKEKNPDVIMTHCFLYREVLVSKTIGVLDAAVNMVNFIKQRPLKSRMFAKLCENMVTLLLHIHVRWLSRGKVLTRVFELQEELLLFFKDNKAIFSDFPEDTKWLLKQAYLADIYQHLNTLNTTMQGPKENILTSTDKLLAFKNKLKVWKIHLSSEMFPLLLQFQSQTDYKEVIPLITSHLESLTEKLDQYIPSLSSEMYDWVRNSFVEFSQNLLSLQEEQLTELQCDRTLKIKFNEVPLDVFWISIRREYPVISAKAVNILLQFSTSYLCEQALSCLTNIKSKERNYLLS</sequence>
<reference evidence="1" key="3">
    <citation type="submission" date="2025-08" db="UniProtKB">
        <authorList>
            <consortium name="Ensembl"/>
        </authorList>
    </citation>
    <scope>IDENTIFICATION</scope>
</reference>
<dbReference type="EMBL" id="AGCU01153983">
    <property type="status" value="NOT_ANNOTATED_CDS"/>
    <property type="molecule type" value="Genomic_DNA"/>
</dbReference>
<dbReference type="SUPFAM" id="SSF53098">
    <property type="entry name" value="Ribonuclease H-like"/>
    <property type="match status" value="1"/>
</dbReference>
<dbReference type="AlphaFoldDB" id="K7G2A6"/>
<evidence type="ECO:0000313" key="1">
    <source>
        <dbReference type="Ensembl" id="ENSPSIP00000014417.1"/>
    </source>
</evidence>
<organism evidence="1 2">
    <name type="scientific">Pelodiscus sinensis</name>
    <name type="common">Chinese softshell turtle</name>
    <name type="synonym">Trionyx sinensis</name>
    <dbReference type="NCBI Taxonomy" id="13735"/>
    <lineage>
        <taxon>Eukaryota</taxon>
        <taxon>Metazoa</taxon>
        <taxon>Chordata</taxon>
        <taxon>Craniata</taxon>
        <taxon>Vertebrata</taxon>
        <taxon>Euteleostomi</taxon>
        <taxon>Archelosauria</taxon>
        <taxon>Testudinata</taxon>
        <taxon>Testudines</taxon>
        <taxon>Cryptodira</taxon>
        <taxon>Trionychia</taxon>
        <taxon>Trionychidae</taxon>
        <taxon>Pelodiscus</taxon>
    </lineage>
</organism>
<dbReference type="Ensembl" id="ENSPSIT00000014485.1">
    <property type="protein sequence ID" value="ENSPSIP00000014417.1"/>
    <property type="gene ID" value="ENSPSIG00000012927.1"/>
</dbReference>
<dbReference type="GeneTree" id="ENSGT00940000160436"/>
<reference evidence="1" key="4">
    <citation type="submission" date="2025-09" db="UniProtKB">
        <authorList>
            <consortium name="Ensembl"/>
        </authorList>
    </citation>
    <scope>IDENTIFICATION</scope>
</reference>
<reference evidence="2" key="2">
    <citation type="journal article" date="2013" name="Nat. Genet.">
        <title>The draft genomes of soft-shell turtle and green sea turtle yield insights into the development and evolution of the turtle-specific body plan.</title>
        <authorList>
            <person name="Wang Z."/>
            <person name="Pascual-Anaya J."/>
            <person name="Zadissa A."/>
            <person name="Li W."/>
            <person name="Niimura Y."/>
            <person name="Huang Z."/>
            <person name="Li C."/>
            <person name="White S."/>
            <person name="Xiong Z."/>
            <person name="Fang D."/>
            <person name="Wang B."/>
            <person name="Ming Y."/>
            <person name="Chen Y."/>
            <person name="Zheng Y."/>
            <person name="Kuraku S."/>
            <person name="Pignatelli M."/>
            <person name="Herrero J."/>
            <person name="Beal K."/>
            <person name="Nozawa M."/>
            <person name="Li Q."/>
            <person name="Wang J."/>
            <person name="Zhang H."/>
            <person name="Yu L."/>
            <person name="Shigenobu S."/>
            <person name="Wang J."/>
            <person name="Liu J."/>
            <person name="Flicek P."/>
            <person name="Searle S."/>
            <person name="Wang J."/>
            <person name="Kuratani S."/>
            <person name="Yin Y."/>
            <person name="Aken B."/>
            <person name="Zhang G."/>
            <person name="Irie N."/>
        </authorList>
    </citation>
    <scope>NUCLEOTIDE SEQUENCE [LARGE SCALE GENOMIC DNA]</scope>
    <source>
        <strain evidence="2">Daiwa-1</strain>
    </source>
</reference>